<dbReference type="Pfam" id="PF03381">
    <property type="entry name" value="CDC50"/>
    <property type="match status" value="1"/>
</dbReference>
<keyword evidence="4 7" id="KW-1133">Transmembrane helix</keyword>
<dbReference type="EMBL" id="CAXDID020000390">
    <property type="protein sequence ID" value="CAL6086017.1"/>
    <property type="molecule type" value="Genomic_DNA"/>
</dbReference>
<dbReference type="GO" id="GO:0005783">
    <property type="term" value="C:endoplasmic reticulum"/>
    <property type="evidence" value="ECO:0007669"/>
    <property type="project" value="TreeGrafter"/>
</dbReference>
<keyword evidence="5 6" id="KW-0472">Membrane</keyword>
<dbReference type="InterPro" id="IPR005045">
    <property type="entry name" value="CDC50/LEM3_fam"/>
</dbReference>
<feature type="transmembrane region" description="Helical" evidence="7">
    <location>
        <begin position="30"/>
        <end position="51"/>
    </location>
</feature>
<comment type="similarity">
    <text evidence="2 6">Belongs to the CDC50/LEM3 family.</text>
</comment>
<evidence type="ECO:0000256" key="2">
    <source>
        <dbReference type="ARBA" id="ARBA00009457"/>
    </source>
</evidence>
<proteinExistence type="inferred from homology"/>
<feature type="transmembrane region" description="Helical" evidence="7">
    <location>
        <begin position="258"/>
        <end position="280"/>
    </location>
</feature>
<accession>A0AA86NRA0</accession>
<keyword evidence="10" id="KW-1185">Reference proteome</keyword>
<organism evidence="8">
    <name type="scientific">Hexamita inflata</name>
    <dbReference type="NCBI Taxonomy" id="28002"/>
    <lineage>
        <taxon>Eukaryota</taxon>
        <taxon>Metamonada</taxon>
        <taxon>Diplomonadida</taxon>
        <taxon>Hexamitidae</taxon>
        <taxon>Hexamitinae</taxon>
        <taxon>Hexamita</taxon>
    </lineage>
</organism>
<dbReference type="PIRSF" id="PIRSF015840">
    <property type="entry name" value="DUF284_TM_euk"/>
    <property type="match status" value="1"/>
</dbReference>
<comment type="subcellular location">
    <subcellularLocation>
        <location evidence="1">Membrane</location>
        <topology evidence="1">Multi-pass membrane protein</topology>
    </subcellularLocation>
</comment>
<keyword evidence="8" id="KW-0131">Cell cycle</keyword>
<dbReference type="GO" id="GO:0005886">
    <property type="term" value="C:plasma membrane"/>
    <property type="evidence" value="ECO:0007669"/>
    <property type="project" value="TreeGrafter"/>
</dbReference>
<evidence type="ECO:0000313" key="10">
    <source>
        <dbReference type="Proteomes" id="UP001642409"/>
    </source>
</evidence>
<evidence type="ECO:0000313" key="9">
    <source>
        <dbReference type="EMBL" id="CAL6086017.1"/>
    </source>
</evidence>
<evidence type="ECO:0000256" key="7">
    <source>
        <dbReference type="SAM" id="Phobius"/>
    </source>
</evidence>
<dbReference type="PANTHER" id="PTHR10926:SF0">
    <property type="entry name" value="CDC50, ISOFORM A"/>
    <property type="match status" value="1"/>
</dbReference>
<dbReference type="EMBL" id="CATOUU010000309">
    <property type="protein sequence ID" value="CAI9924257.1"/>
    <property type="molecule type" value="Genomic_DNA"/>
</dbReference>
<evidence type="ECO:0000256" key="3">
    <source>
        <dbReference type="ARBA" id="ARBA00022692"/>
    </source>
</evidence>
<gene>
    <name evidence="8" type="ORF">HINF_LOCUS11902</name>
    <name evidence="9" type="ORF">HINF_LOCUS62958</name>
</gene>
<name>A0AA86NRA0_9EUKA</name>
<keyword evidence="8" id="KW-0132">Cell division</keyword>
<protein>
    <submittedName>
        <fullName evidence="8">Cell division protein 50</fullName>
    </submittedName>
    <submittedName>
        <fullName evidence="9">Cell_division protein 50</fullName>
    </submittedName>
</protein>
<evidence type="ECO:0000313" key="8">
    <source>
        <dbReference type="EMBL" id="CAI9924257.1"/>
    </source>
</evidence>
<keyword evidence="3 7" id="KW-0812">Transmembrane</keyword>
<evidence type="ECO:0000256" key="1">
    <source>
        <dbReference type="ARBA" id="ARBA00004141"/>
    </source>
</evidence>
<evidence type="ECO:0000256" key="5">
    <source>
        <dbReference type="ARBA" id="ARBA00023136"/>
    </source>
</evidence>
<dbReference type="GO" id="GO:0051301">
    <property type="term" value="P:cell division"/>
    <property type="evidence" value="ECO:0007669"/>
    <property type="project" value="UniProtKB-KW"/>
</dbReference>
<reference evidence="8" key="1">
    <citation type="submission" date="2023-06" db="EMBL/GenBank/DDBJ databases">
        <authorList>
            <person name="Kurt Z."/>
        </authorList>
    </citation>
    <scope>NUCLEOTIDE SEQUENCE</scope>
</reference>
<evidence type="ECO:0000256" key="6">
    <source>
        <dbReference type="PIRNR" id="PIRNR015840"/>
    </source>
</evidence>
<evidence type="ECO:0000256" key="4">
    <source>
        <dbReference type="ARBA" id="ARBA00022989"/>
    </source>
</evidence>
<dbReference type="Proteomes" id="UP001642409">
    <property type="component" value="Unassembled WGS sequence"/>
</dbReference>
<dbReference type="PANTHER" id="PTHR10926">
    <property type="entry name" value="CELL CYCLE CONTROL PROTEIN 50"/>
    <property type="match status" value="1"/>
</dbReference>
<dbReference type="AlphaFoldDB" id="A0AA86NRA0"/>
<dbReference type="GO" id="GO:0005794">
    <property type="term" value="C:Golgi apparatus"/>
    <property type="evidence" value="ECO:0007669"/>
    <property type="project" value="TreeGrafter"/>
</dbReference>
<comment type="caution">
    <text evidence="8">The sequence shown here is derived from an EMBL/GenBank/DDBJ whole genome shotgun (WGS) entry which is preliminary data.</text>
</comment>
<sequence length="315" mass="35594">MGLLSIDSKLANTPFFQQNMKHCIPSYHPLILSTVFSILGIAFCIFGPILMSQSKSLLYFKTKHENDQTESISVSLKIDPNKPLALYYQVPDFYQNIRSYVQSFNLTQLASDSFTKIALDESCSSTSAAKAVNYPCGLIYKTRVDKDQYTIKINSKPVSMTADIIRKSDIKQNNFFGKAFKQLPNWQRTADWMRPGPFKDIQKTFSAASKDELKQLNVDFKNNVTVDFTMSGKHDYSPFRNVILAQAGIFGNKNETQALGIISLAFGVVCIACVLLYFGAFVASKTMETQAEKKVRGWKLTEMKVTRTEPKENRQ</sequence>
<reference evidence="9 10" key="2">
    <citation type="submission" date="2024-07" db="EMBL/GenBank/DDBJ databases">
        <authorList>
            <person name="Akdeniz Z."/>
        </authorList>
    </citation>
    <scope>NUCLEOTIDE SEQUENCE [LARGE SCALE GENOMIC DNA]</scope>
</reference>